<dbReference type="CTD" id="9801862"/>
<dbReference type="RefSeq" id="XP_003098625.2">
    <property type="nucleotide sequence ID" value="XM_003098577.2"/>
</dbReference>
<dbReference type="Pfam" id="PF10318">
    <property type="entry name" value="7TM_GPCR_Srh"/>
    <property type="match status" value="1"/>
</dbReference>
<feature type="transmembrane region" description="Helical" evidence="1">
    <location>
        <begin position="134"/>
        <end position="151"/>
    </location>
</feature>
<reference evidence="2" key="1">
    <citation type="submission" date="2007-07" db="EMBL/GenBank/DDBJ databases">
        <title>PCAP assembly of the Caenorhabditis remanei genome.</title>
        <authorList>
            <consortium name="The Caenorhabditis remanei Sequencing Consortium"/>
            <person name="Wilson R.K."/>
        </authorList>
    </citation>
    <scope>NUCLEOTIDE SEQUENCE [LARGE SCALE GENOMIC DNA]</scope>
    <source>
        <strain evidence="2">PB4641</strain>
    </source>
</reference>
<feature type="transmembrane region" description="Helical" evidence="1">
    <location>
        <begin position="47"/>
        <end position="71"/>
    </location>
</feature>
<dbReference type="KEGG" id="crq:GCK72_019753"/>
<dbReference type="GeneID" id="9801862"/>
<dbReference type="PANTHER" id="PTHR22941:SF48">
    <property type="entry name" value="G PROTEIN-COUPLED RECEPTOR-RELATED"/>
    <property type="match status" value="1"/>
</dbReference>
<dbReference type="OMA" id="WITIYLG"/>
<evidence type="ECO:0000313" key="2">
    <source>
        <dbReference type="EMBL" id="EFP12844.1"/>
    </source>
</evidence>
<name>E3MZ33_CAERE</name>
<feature type="transmembrane region" description="Helical" evidence="1">
    <location>
        <begin position="91"/>
        <end position="113"/>
    </location>
</feature>
<dbReference type="EMBL" id="DS268499">
    <property type="protein sequence ID" value="EFP12844.1"/>
    <property type="molecule type" value="Genomic_DNA"/>
</dbReference>
<feature type="transmembrane region" description="Helical" evidence="1">
    <location>
        <begin position="237"/>
        <end position="265"/>
    </location>
</feature>
<keyword evidence="3" id="KW-1185">Reference proteome</keyword>
<proteinExistence type="predicted"/>
<dbReference type="Proteomes" id="UP000008281">
    <property type="component" value="Unassembled WGS sequence"/>
</dbReference>
<keyword evidence="1" id="KW-0812">Transmembrane</keyword>
<keyword evidence="1" id="KW-0472">Membrane</keyword>
<dbReference type="HOGENOM" id="CLU_042960_1_1_1"/>
<feature type="transmembrane region" description="Helical" evidence="1">
    <location>
        <begin position="196"/>
        <end position="216"/>
    </location>
</feature>
<gene>
    <name evidence="2" type="ORF">CRE_05026</name>
</gene>
<evidence type="ECO:0000256" key="1">
    <source>
        <dbReference type="SAM" id="Phobius"/>
    </source>
</evidence>
<feature type="transmembrane region" description="Helical" evidence="1">
    <location>
        <begin position="277"/>
        <end position="295"/>
    </location>
</feature>
<dbReference type="PANTHER" id="PTHR22941">
    <property type="entry name" value="SERPENTINE RECEPTOR"/>
    <property type="match status" value="1"/>
</dbReference>
<dbReference type="AlphaFoldDB" id="E3MZ33"/>
<organism evidence="3">
    <name type="scientific">Caenorhabditis remanei</name>
    <name type="common">Caenorhabditis vulgaris</name>
    <dbReference type="NCBI Taxonomy" id="31234"/>
    <lineage>
        <taxon>Eukaryota</taxon>
        <taxon>Metazoa</taxon>
        <taxon>Ecdysozoa</taxon>
        <taxon>Nematoda</taxon>
        <taxon>Chromadorea</taxon>
        <taxon>Rhabditida</taxon>
        <taxon>Rhabditina</taxon>
        <taxon>Rhabditomorpha</taxon>
        <taxon>Rhabditoidea</taxon>
        <taxon>Rhabditidae</taxon>
        <taxon>Peloderinae</taxon>
        <taxon>Caenorhabditis</taxon>
    </lineage>
</organism>
<feature type="transmembrane region" description="Helical" evidence="1">
    <location>
        <begin position="15"/>
        <end position="35"/>
    </location>
</feature>
<keyword evidence="1" id="KW-1133">Transmembrane helix</keyword>
<dbReference type="InterPro" id="IPR019422">
    <property type="entry name" value="7TM_GPCR_serpentine_rcpt_Srh"/>
</dbReference>
<dbReference type="eggNOG" id="ENOG502TFWQ">
    <property type="taxonomic scope" value="Eukaryota"/>
</dbReference>
<dbReference type="InParanoid" id="E3MZ33"/>
<evidence type="ECO:0008006" key="4">
    <source>
        <dbReference type="Google" id="ProtNLM"/>
    </source>
</evidence>
<dbReference type="InterPro" id="IPR053220">
    <property type="entry name" value="Nematode_rcpt-like_serp_H"/>
</dbReference>
<sequence length="326" mass="37423">MNVSLLASPQFYSRTLYVVGCISIPIHIFAGYCILFQTPVSMKSVKWNLLNLYFWSTFMDIFLNIITQPFLTPPSISGFLMGLIHYTGLDTGIVLYFGITMMAFVGVSIVSIFENRYFILCGQNTWWRRVRYPFLIVNYLLASVHYIPTLIEIPDQIAGREGMFTMYPKARVFDNPENPIYVISYEKNDWYAIREASIILMFTAEVTGFVIPVQIYMRRAVKKFNLSEHSISIQKTFLRALHLQIAIPALIMLLPHVATAILGIFVSTSQATMNISYIVISMHGVFANLTMMYVHKPYREYCKSRVCFSSRVDRFVSSTGLFSTHT</sequence>
<accession>E3MZ33</accession>
<evidence type="ECO:0000313" key="3">
    <source>
        <dbReference type="Proteomes" id="UP000008281"/>
    </source>
</evidence>
<protein>
    <recommendedName>
        <fullName evidence="4">Serpentine Receptor, class H</fullName>
    </recommendedName>
</protein>